<keyword evidence="2" id="KW-1133">Transmembrane helix</keyword>
<feature type="transmembrane region" description="Helical" evidence="2">
    <location>
        <begin position="160"/>
        <end position="186"/>
    </location>
</feature>
<protein>
    <submittedName>
        <fullName evidence="3">Uncharacterized protein</fullName>
    </submittedName>
</protein>
<sequence length="541" mass="60981">MIYKYLGWLFLFHLGSIGVKAASPAAQQDVDYVVTIIIASIAGGMVLMVIVILIVRCVCLKCKKTPVRNIRARGPPSYEDTRRPYRLPAPPAYSPRNYDYPSHPPPAYETHLPLPGFCLSKECSGALNGHYETESCAVGGCCIPSDGTGDTRCCIPTLTLILVSVFIGGTIVTIIVVILCCVICRYRKKRKLRQRLEERRRRQRERDQERQRRLMMDPFVNGDPFQVTGQEVEGTAQPPHYHGQETDTNTSQQPPAPTQQNRHVPPPYPNTPPPAYYSRIGTRHEDRQRSSTRHSIIESRNSFHTDDTQPEVTIVDSPSPSIPQPVPAPIIEPSYSRNSNTVSRSNTNIPLGLVEINNANNRNKSRIHNEQRILTIQDLESDEKEDTIGEIAKPVSRMSTKFSFYPNNSSRLSVHPEEKSPSIQNSRTSTKMDKESPTTYESRLSTRNVTNNDSRNSFKSETRNSINNISRLSSKIMQPVLNNEQSKTPNDNRGLFIKSRISVVPQDIGRDDINTRNSSHGRSYVRSVDPDERVVSNLDYV</sequence>
<feature type="compositionally biased region" description="Polar residues" evidence="1">
    <location>
        <begin position="437"/>
        <end position="455"/>
    </location>
</feature>
<dbReference type="Proteomes" id="UP000507470">
    <property type="component" value="Unassembled WGS sequence"/>
</dbReference>
<feature type="region of interest" description="Disordered" evidence="1">
    <location>
        <begin position="195"/>
        <end position="295"/>
    </location>
</feature>
<feature type="transmembrane region" description="Helical" evidence="2">
    <location>
        <begin position="6"/>
        <end position="23"/>
    </location>
</feature>
<accession>A0A6J8BJM3</accession>
<gene>
    <name evidence="3" type="ORF">MCOR_19617</name>
</gene>
<dbReference type="OrthoDB" id="6145917at2759"/>
<evidence type="ECO:0000313" key="4">
    <source>
        <dbReference type="Proteomes" id="UP000507470"/>
    </source>
</evidence>
<feature type="region of interest" description="Disordered" evidence="1">
    <location>
        <begin position="407"/>
        <end position="463"/>
    </location>
</feature>
<proteinExistence type="predicted"/>
<reference evidence="3 4" key="1">
    <citation type="submission" date="2020-06" db="EMBL/GenBank/DDBJ databases">
        <authorList>
            <person name="Li R."/>
            <person name="Bekaert M."/>
        </authorList>
    </citation>
    <scope>NUCLEOTIDE SEQUENCE [LARGE SCALE GENOMIC DNA]</scope>
    <source>
        <strain evidence="4">wild</strain>
    </source>
</reference>
<feature type="compositionally biased region" description="Basic and acidic residues" evidence="1">
    <location>
        <begin position="282"/>
        <end position="295"/>
    </location>
</feature>
<evidence type="ECO:0000256" key="2">
    <source>
        <dbReference type="SAM" id="Phobius"/>
    </source>
</evidence>
<organism evidence="3 4">
    <name type="scientific">Mytilus coruscus</name>
    <name type="common">Sea mussel</name>
    <dbReference type="NCBI Taxonomy" id="42192"/>
    <lineage>
        <taxon>Eukaryota</taxon>
        <taxon>Metazoa</taxon>
        <taxon>Spiralia</taxon>
        <taxon>Lophotrochozoa</taxon>
        <taxon>Mollusca</taxon>
        <taxon>Bivalvia</taxon>
        <taxon>Autobranchia</taxon>
        <taxon>Pteriomorphia</taxon>
        <taxon>Mytilida</taxon>
        <taxon>Mytiloidea</taxon>
        <taxon>Mytilidae</taxon>
        <taxon>Mytilinae</taxon>
        <taxon>Mytilus</taxon>
    </lineage>
</organism>
<keyword evidence="2" id="KW-0812">Transmembrane</keyword>
<evidence type="ECO:0000256" key="1">
    <source>
        <dbReference type="SAM" id="MobiDB-lite"/>
    </source>
</evidence>
<name>A0A6J8BJM3_MYTCO</name>
<evidence type="ECO:0000313" key="3">
    <source>
        <dbReference type="EMBL" id="CAC5383923.1"/>
    </source>
</evidence>
<feature type="compositionally biased region" description="Basic and acidic residues" evidence="1">
    <location>
        <begin position="195"/>
        <end position="215"/>
    </location>
</feature>
<keyword evidence="2" id="KW-0472">Membrane</keyword>
<feature type="compositionally biased region" description="Pro residues" evidence="1">
    <location>
        <begin position="264"/>
        <end position="275"/>
    </location>
</feature>
<feature type="transmembrane region" description="Helical" evidence="2">
    <location>
        <begin position="30"/>
        <end position="55"/>
    </location>
</feature>
<dbReference type="EMBL" id="CACVKT020003459">
    <property type="protein sequence ID" value="CAC5383923.1"/>
    <property type="molecule type" value="Genomic_DNA"/>
</dbReference>
<keyword evidence="4" id="KW-1185">Reference proteome</keyword>
<feature type="compositionally biased region" description="Polar residues" evidence="1">
    <location>
        <begin position="246"/>
        <end position="262"/>
    </location>
</feature>
<dbReference type="AlphaFoldDB" id="A0A6J8BJM3"/>